<dbReference type="SUPFAM" id="SSF48452">
    <property type="entry name" value="TPR-like"/>
    <property type="match status" value="4"/>
</dbReference>
<feature type="repeat" description="TPR" evidence="1">
    <location>
        <begin position="866"/>
        <end position="899"/>
    </location>
</feature>
<comment type="caution">
    <text evidence="3">The sequence shown here is derived from an EMBL/GenBank/DDBJ whole genome shotgun (WGS) entry which is preliminary data.</text>
</comment>
<dbReference type="Gene3D" id="1.25.40.10">
    <property type="entry name" value="Tetratricopeptide repeat domain"/>
    <property type="match status" value="3"/>
</dbReference>
<evidence type="ECO:0000256" key="2">
    <source>
        <dbReference type="SAM" id="MobiDB-lite"/>
    </source>
</evidence>
<dbReference type="Pfam" id="PF13424">
    <property type="entry name" value="TPR_12"/>
    <property type="match status" value="3"/>
</dbReference>
<dbReference type="Proteomes" id="UP000747110">
    <property type="component" value="Unassembled WGS sequence"/>
</dbReference>
<name>A0A8J4FJA5_9CHLO</name>
<dbReference type="InterPro" id="IPR019734">
    <property type="entry name" value="TPR_rpt"/>
</dbReference>
<dbReference type="EMBL" id="BNCQ01000004">
    <property type="protein sequence ID" value="GIL97242.1"/>
    <property type="molecule type" value="Genomic_DNA"/>
</dbReference>
<feature type="compositionally biased region" description="Acidic residues" evidence="2">
    <location>
        <begin position="1421"/>
        <end position="1434"/>
    </location>
</feature>
<organism evidence="3 5">
    <name type="scientific">Volvox reticuliferus</name>
    <dbReference type="NCBI Taxonomy" id="1737510"/>
    <lineage>
        <taxon>Eukaryota</taxon>
        <taxon>Viridiplantae</taxon>
        <taxon>Chlorophyta</taxon>
        <taxon>core chlorophytes</taxon>
        <taxon>Chlorophyceae</taxon>
        <taxon>CS clade</taxon>
        <taxon>Chlamydomonadales</taxon>
        <taxon>Volvocaceae</taxon>
        <taxon>Volvox</taxon>
    </lineage>
</organism>
<gene>
    <name evidence="3" type="ORF">Vretifemale_6917</name>
    <name evidence="4" type="ORF">Vretimale_2968</name>
</gene>
<feature type="compositionally biased region" description="Low complexity" evidence="2">
    <location>
        <begin position="1330"/>
        <end position="1339"/>
    </location>
</feature>
<dbReference type="EMBL" id="BNCP01000010">
    <property type="protein sequence ID" value="GIL77469.1"/>
    <property type="molecule type" value="Genomic_DNA"/>
</dbReference>
<feature type="region of interest" description="Disordered" evidence="2">
    <location>
        <begin position="1158"/>
        <end position="1283"/>
    </location>
</feature>
<feature type="compositionally biased region" description="Basic and acidic residues" evidence="2">
    <location>
        <begin position="1435"/>
        <end position="1444"/>
    </location>
</feature>
<dbReference type="PROSITE" id="PS50293">
    <property type="entry name" value="TPR_REGION"/>
    <property type="match status" value="1"/>
</dbReference>
<feature type="region of interest" description="Disordered" evidence="2">
    <location>
        <begin position="1307"/>
        <end position="1340"/>
    </location>
</feature>
<feature type="region of interest" description="Disordered" evidence="2">
    <location>
        <begin position="1070"/>
        <end position="1141"/>
    </location>
</feature>
<evidence type="ECO:0000313" key="4">
    <source>
        <dbReference type="EMBL" id="GIL97242.1"/>
    </source>
</evidence>
<protein>
    <recommendedName>
        <fullName evidence="6">Kinesin light chain</fullName>
    </recommendedName>
</protein>
<dbReference type="PANTHER" id="PTHR46082:SF6">
    <property type="entry name" value="AAA+ ATPASE DOMAIN-CONTAINING PROTEIN-RELATED"/>
    <property type="match status" value="1"/>
</dbReference>
<feature type="region of interest" description="Disordered" evidence="2">
    <location>
        <begin position="566"/>
        <end position="609"/>
    </location>
</feature>
<dbReference type="PROSITE" id="PS50005">
    <property type="entry name" value="TPR"/>
    <property type="match status" value="2"/>
</dbReference>
<dbReference type="Proteomes" id="UP000722791">
    <property type="component" value="Unassembled WGS sequence"/>
</dbReference>
<feature type="compositionally biased region" description="Low complexity" evidence="2">
    <location>
        <begin position="374"/>
        <end position="384"/>
    </location>
</feature>
<feature type="compositionally biased region" description="Low complexity" evidence="2">
    <location>
        <begin position="1307"/>
        <end position="1321"/>
    </location>
</feature>
<evidence type="ECO:0008006" key="6">
    <source>
        <dbReference type="Google" id="ProtNLM"/>
    </source>
</evidence>
<evidence type="ECO:0000313" key="3">
    <source>
        <dbReference type="EMBL" id="GIL77469.1"/>
    </source>
</evidence>
<dbReference type="Pfam" id="PF13374">
    <property type="entry name" value="TPR_10"/>
    <property type="match status" value="1"/>
</dbReference>
<accession>A0A8J4FJA5</accession>
<evidence type="ECO:0000256" key="1">
    <source>
        <dbReference type="PROSITE-ProRule" id="PRU00339"/>
    </source>
</evidence>
<dbReference type="PANTHER" id="PTHR46082">
    <property type="entry name" value="ATP/GTP-BINDING PROTEIN-RELATED"/>
    <property type="match status" value="1"/>
</dbReference>
<evidence type="ECO:0000313" key="5">
    <source>
        <dbReference type="Proteomes" id="UP000747110"/>
    </source>
</evidence>
<feature type="region of interest" description="Disordered" evidence="2">
    <location>
        <begin position="1420"/>
        <end position="1498"/>
    </location>
</feature>
<reference evidence="3" key="1">
    <citation type="journal article" date="2021" name="Proc. Natl. Acad. Sci. U.S.A.">
        <title>Three genomes in the algal genus Volvox reveal the fate of a haploid sex-determining region after a transition to homothallism.</title>
        <authorList>
            <person name="Yamamoto K."/>
            <person name="Hamaji T."/>
            <person name="Kawai-Toyooka H."/>
            <person name="Matsuzaki R."/>
            <person name="Takahashi F."/>
            <person name="Nishimura Y."/>
            <person name="Kawachi M."/>
            <person name="Noguchi H."/>
            <person name="Minakuchi Y."/>
            <person name="Umen J.G."/>
            <person name="Toyoda A."/>
            <person name="Nozaki H."/>
        </authorList>
    </citation>
    <scope>NUCLEOTIDE SEQUENCE</scope>
    <source>
        <strain evidence="4">NIES-3785</strain>
        <strain evidence="3">NIES-3786</strain>
    </source>
</reference>
<dbReference type="InterPro" id="IPR053137">
    <property type="entry name" value="NLR-like"/>
</dbReference>
<feature type="region of interest" description="Disordered" evidence="2">
    <location>
        <begin position="327"/>
        <end position="355"/>
    </location>
</feature>
<feature type="compositionally biased region" description="Basic and acidic residues" evidence="2">
    <location>
        <begin position="1070"/>
        <end position="1080"/>
    </location>
</feature>
<keyword evidence="5" id="KW-1185">Reference proteome</keyword>
<feature type="repeat" description="TPR" evidence="1">
    <location>
        <begin position="740"/>
        <end position="773"/>
    </location>
</feature>
<dbReference type="InterPro" id="IPR011990">
    <property type="entry name" value="TPR-like_helical_dom_sf"/>
</dbReference>
<keyword evidence="1" id="KW-0802">TPR repeat</keyword>
<dbReference type="SMART" id="SM00028">
    <property type="entry name" value="TPR"/>
    <property type="match status" value="7"/>
</dbReference>
<feature type="region of interest" description="Disordered" evidence="2">
    <location>
        <begin position="374"/>
        <end position="397"/>
    </location>
</feature>
<proteinExistence type="predicted"/>
<feature type="compositionally biased region" description="Acidic residues" evidence="2">
    <location>
        <begin position="1081"/>
        <end position="1107"/>
    </location>
</feature>
<dbReference type="OrthoDB" id="407355at2759"/>
<sequence>MDSSERTGVSLAALRELAGRGCAGVGEGATTAAIVYNIIRPSTLSQLCPYVNLLRDEDRGVPTMVVIAPWTLSFRTLVDVLSQGQNPNNAEPAYVWLDVLACNLHSTDGNRLDAVSHPATATSSIPSRAKIDTVTLGGLPTSAFETYRRAIRAVASSGALAVVLDADATLFTSPWCLYGIWSYMSHKRASVAAGQLTTIIPLCVGHLDVLQTQLAWENLSLLQTSQQTPDSIHTLILEDVTSEENIPFPSGVSAAPAMGAECVAAPQGGGVHGGKIGTDGGGADGDEQDVETRVAAADAAIKFGLLTALGQWIQCLSKITDAARSITANPVKSDPPPPAGGGGAPTDTAAPPPQTEQTNAVNLAAAVPPLQAETADAAGDTAAAPPAPPPLSQPESTAIATDTATAEAGLGTSVSSPQQASDVTPHVDQLHSLAAASDALGCLLWAAGRPAEGEAHLRRARELYAGLPPQQPLLQLLSLLHLGALLHVLPQSLTGDEAELLLRGAITQLDAAHEEAGVAGTSSSAAPGALMSAHARHFLARLLCLQAGSNSAASSAYPRDARGLHHLQSSGAKPITSTTTTTKAVSRSDRTESARSGTPRPAASANGAMATEVAPVSGAASMQLPPGCAPAETAALLRAALPAFKAHYGEEHPLTATLLSNLALALKDQGKLDEAEELLRRALVARETFHGPSHVDTMRCMNNLAGLLEAQGKLEEAEALLRKTAELAASSLGPSHAYTATALSNLGVALRKAGKLDEAEELFKTALEIREKLLGPLALDTAASLSDMTMLMLDQERLTEAEPLFRRILDIRQLVLGPDHRDTAVSLCDLANLLVQMDRPVDAEPLLRRAVTVQVRCLGPGHEDTASATRELAKVLAQQGHVEEAEKLFRRALAVMESVLGPNHPETVITVNHLAVLLKDAGQSAEVEAMFKRVLSLTDTLDLDTTATASPTVRATRRRLRAAAMIAMRGLAELAGAAGRLEEAEVFSCRALVASERALGPVHPVTLTCAEGLAEVLRQLDLLEDAGELYARLVEALAEEYGADSEHVIKYLAFYEEVYAQMRTQKLERERQQQELQREEQQDEDEDEKDGEADDSKDEGDGEDTTEVESAAASSQDAKHVRIAPGARGTDGDGPVSRSAESVGSIMSALFGPLGRSMKKRAMATHRQQSRSAAAATGGDNSDGRQDGNRHAVGGLRHSFASFVSRRGQQQHKHQGSGQQRSTSRAESVVGRVHSSLVAAGRIGSGGPLGDARKSRRAAAYSGHDGNGEPVARADCDQSCVSPGLPLRDLAEDAAAGAAVVSLAAPRTSDTVSSADVSSGGPLKAAAPRGSSGSQVGSEEVYDPMTTPLITASAFGYSSVTAAGGGAGSRSLSRRQPASVVVVAHRRSSVDALDARRSVTNSMISLRRGLSKKALLQQADVDLDDDEDKDEDNDDRFAGDRKSPQDVGQASRRFGITFEVARPGPPPTAISADENDEDTSSVGCCGFGGRKARPVAPR</sequence>